<evidence type="ECO:0000313" key="2">
    <source>
        <dbReference type="Proteomes" id="UP000052110"/>
    </source>
</evidence>
<dbReference type="KEGG" id="vg:10749315"/>
<sequence>MGKLPLTPLPQLLSMLHTKVAHQIHPGLLSAKYSSQWLTPCQLRSLSLSVYLQKLVSSLSARLLEPMELPSWSTNPMEMQFATAHYPHAQAINWAMHLSARPHSALTMTQFSHPSPSASSPSTSRLAMSLSSRVPSRPQPVDPIIGMFRNSPFRESLTSLMGPPLQTFLCLKSGLWMVTSHRSRTPTVSSGSTTSRLPLVLLAPAPSTTSLVIAKSLQAPQLTAC</sequence>
<reference evidence="1 2" key="1">
    <citation type="journal article" date="2011" name="Virus Res.">
        <title>A novel member of the family Hepeviridae from cutthroat trout (Oncorhynchus clarkii).</title>
        <authorList>
            <person name="Batts W."/>
            <person name="Yun S."/>
            <person name="Hedrick R."/>
            <person name="Winton J."/>
        </authorList>
    </citation>
    <scope>NUCLEOTIDE SEQUENCE [LARGE SCALE GENOMIC DNA]</scope>
    <source>
        <strain evidence="1">Heenan88</strain>
    </source>
</reference>
<dbReference type="GeneID" id="10749315"/>
<dbReference type="Proteomes" id="UP000052110">
    <property type="component" value="Segment"/>
</dbReference>
<dbReference type="EMBL" id="HQ731075">
    <property type="protein sequence ID" value="AED98523.1"/>
    <property type="molecule type" value="Genomic_RNA"/>
</dbReference>
<dbReference type="RefSeq" id="YP_004464919.1">
    <property type="nucleotide sequence ID" value="NC_015521.1"/>
</dbReference>
<keyword evidence="2" id="KW-1185">Reference proteome</keyword>
<name>F5BB19_9VIRU</name>
<evidence type="ECO:0000313" key="1">
    <source>
        <dbReference type="EMBL" id="AED98523.1"/>
    </source>
</evidence>
<accession>F5BB19</accession>
<organism evidence="1 2">
    <name type="scientific">Cutthroat trout virus</name>
    <dbReference type="NCBI Taxonomy" id="1016879"/>
    <lineage>
        <taxon>Viruses</taxon>
        <taxon>Riboviria</taxon>
        <taxon>Orthornavirae</taxon>
        <taxon>Kitrinoviricota</taxon>
        <taxon>Alsuviricetes</taxon>
        <taxon>Hepelivirales</taxon>
        <taxon>Hepeviridae</taxon>
        <taxon>Parahepevirinae</taxon>
        <taxon>Piscihepevirus</taxon>
        <taxon>Piscihepevirus heenan</taxon>
    </lineage>
</organism>
<proteinExistence type="predicted"/>
<protein>
    <submittedName>
        <fullName evidence="1">Phosphoprotein</fullName>
    </submittedName>
</protein>